<feature type="compositionally biased region" description="Polar residues" evidence="1">
    <location>
        <begin position="377"/>
        <end position="387"/>
    </location>
</feature>
<dbReference type="AlphaFoldDB" id="A0AAV9NGB0"/>
<dbReference type="EMBL" id="JAVRRD010000010">
    <property type="protein sequence ID" value="KAK5054649.1"/>
    <property type="molecule type" value="Genomic_DNA"/>
</dbReference>
<feature type="compositionally biased region" description="Polar residues" evidence="1">
    <location>
        <begin position="457"/>
        <end position="469"/>
    </location>
</feature>
<feature type="region of interest" description="Disordered" evidence="1">
    <location>
        <begin position="764"/>
        <end position="796"/>
    </location>
</feature>
<feature type="compositionally biased region" description="Basic and acidic residues" evidence="1">
    <location>
        <begin position="408"/>
        <end position="422"/>
    </location>
</feature>
<reference evidence="2 3" key="1">
    <citation type="submission" date="2023-08" db="EMBL/GenBank/DDBJ databases">
        <title>Black Yeasts Isolated from many extreme environments.</title>
        <authorList>
            <person name="Coleine C."/>
            <person name="Stajich J.E."/>
            <person name="Selbmann L."/>
        </authorList>
    </citation>
    <scope>NUCLEOTIDE SEQUENCE [LARGE SCALE GENOMIC DNA]</scope>
    <source>
        <strain evidence="2 3">CCFEE 5792</strain>
    </source>
</reference>
<accession>A0AAV9NGB0</accession>
<evidence type="ECO:0000313" key="2">
    <source>
        <dbReference type="EMBL" id="KAK5054649.1"/>
    </source>
</evidence>
<feature type="region of interest" description="Disordered" evidence="1">
    <location>
        <begin position="597"/>
        <end position="639"/>
    </location>
</feature>
<feature type="compositionally biased region" description="Polar residues" evidence="1">
    <location>
        <begin position="730"/>
        <end position="743"/>
    </location>
</feature>
<feature type="region of interest" description="Disordered" evidence="1">
    <location>
        <begin position="457"/>
        <end position="513"/>
    </location>
</feature>
<sequence length="877" mass="97236">MSLISKVSSCMPCCFRVHQSDEDEFPTNPNTSHAQSPISVKLSPSTVPHASSKCKNGPTDDDEALRGIFRSTSSVRGYQTASEQMQLPAPERPSFDVDFKFGVQDSDKKPPGRLGRLSNHIKQRLSEGRLSKTNSVDRDTSEDIGQSPPLGLNTEALMIPKSNGLLELIISRTGSERGYDSDAKSIQTMLLKASDPFTKSSPLATKEFASVVDDALSLTASPIRFKDDSDQFKIHTQKSSNDHVSHTLAARTSFTEALLAEKDSSPTAALQRLSTCISNGTIKLPSSHNSTGGLKNDAGREKILTNPADLSSAETMYNTKEKVEILSTLNKLGNTVLAAQRDSLASMPESDLRASIVSSLDPTFINFISRFAEPDNSKQIQDSSNPSYDPGSTIVGENIFSSTSNISRLDKKRESHNTERDLNPWQGSDQASVHLYNMRISQNLACPSLAAYTSRPTTSQTTISNSKRPSMNVGVFTKRQSSDSYVSRRVTTEHNRRPSDPQTRRLFEPSDTADKLRSQWKTVTSYNSGISDPNLRPVRSGDDGSSFYWSDNELKSGTSSLRVPPRRNPNSFAIGGRSESISFPVGFSTKSIDMVSEVGGDRGVGRNDSHNRRNDSRRSRSSSMPVNIRPQHLHPENRNRYLNYTSDNEKLSEISIGVLEDARRENLTEISVQAIHDARDETMSEIDHTKILEKCDQRLSLHVPVASDRRRSRSESKDLRTHWQTRRRSTSGATQSLGPPTLLESTTDMWQRTFRQAVAEPHDETMGGFFSTPRYDRDGTRCKSKGSSVSNMDRDAVDPMTNGPHDDPEHPRLTFDLEKELDVEQGRSPILPTLMENNNIRKKSLLDLGRRFAGTATKDSSETRSENLTPLRDILGL</sequence>
<organism evidence="2 3">
    <name type="scientific">Exophiala bonariae</name>
    <dbReference type="NCBI Taxonomy" id="1690606"/>
    <lineage>
        <taxon>Eukaryota</taxon>
        <taxon>Fungi</taxon>
        <taxon>Dikarya</taxon>
        <taxon>Ascomycota</taxon>
        <taxon>Pezizomycotina</taxon>
        <taxon>Eurotiomycetes</taxon>
        <taxon>Chaetothyriomycetidae</taxon>
        <taxon>Chaetothyriales</taxon>
        <taxon>Herpotrichiellaceae</taxon>
        <taxon>Exophiala</taxon>
    </lineage>
</organism>
<feature type="compositionally biased region" description="Basic and acidic residues" evidence="1">
    <location>
        <begin position="124"/>
        <end position="141"/>
    </location>
</feature>
<feature type="compositionally biased region" description="Basic and acidic residues" evidence="1">
    <location>
        <begin position="707"/>
        <end position="721"/>
    </location>
</feature>
<feature type="region of interest" description="Disordered" evidence="1">
    <location>
        <begin position="555"/>
        <end position="579"/>
    </location>
</feature>
<proteinExistence type="predicted"/>
<feature type="region of interest" description="Disordered" evidence="1">
    <location>
        <begin position="22"/>
        <end position="153"/>
    </location>
</feature>
<feature type="compositionally biased region" description="Basic and acidic residues" evidence="1">
    <location>
        <begin position="599"/>
        <end position="618"/>
    </location>
</feature>
<dbReference type="GeneID" id="89969760"/>
<feature type="region of interest" description="Disordered" evidence="1">
    <location>
        <begin position="703"/>
        <end position="743"/>
    </location>
</feature>
<evidence type="ECO:0000313" key="3">
    <source>
        <dbReference type="Proteomes" id="UP001358417"/>
    </source>
</evidence>
<feature type="compositionally biased region" description="Basic and acidic residues" evidence="1">
    <location>
        <begin position="490"/>
        <end position="513"/>
    </location>
</feature>
<dbReference type="RefSeq" id="XP_064707422.1">
    <property type="nucleotide sequence ID" value="XM_064845164.1"/>
</dbReference>
<comment type="caution">
    <text evidence="2">The sequence shown here is derived from an EMBL/GenBank/DDBJ whole genome shotgun (WGS) entry which is preliminary data.</text>
</comment>
<name>A0AAV9NGB0_9EURO</name>
<feature type="compositionally biased region" description="Basic and acidic residues" evidence="1">
    <location>
        <begin position="93"/>
        <end position="110"/>
    </location>
</feature>
<feature type="compositionally biased region" description="Polar residues" evidence="1">
    <location>
        <begin position="70"/>
        <end position="85"/>
    </location>
</feature>
<evidence type="ECO:0000256" key="1">
    <source>
        <dbReference type="SAM" id="MobiDB-lite"/>
    </source>
</evidence>
<keyword evidence="3" id="KW-1185">Reference proteome</keyword>
<gene>
    <name evidence="2" type="ORF">LTR84_001540</name>
</gene>
<feature type="region of interest" description="Disordered" evidence="1">
    <location>
        <begin position="375"/>
        <end position="427"/>
    </location>
</feature>
<feature type="region of interest" description="Disordered" evidence="1">
    <location>
        <begin position="856"/>
        <end position="877"/>
    </location>
</feature>
<feature type="compositionally biased region" description="Polar residues" evidence="1">
    <location>
        <begin position="27"/>
        <end position="49"/>
    </location>
</feature>
<protein>
    <submittedName>
        <fullName evidence="2">Uncharacterized protein</fullName>
    </submittedName>
</protein>
<dbReference type="Proteomes" id="UP001358417">
    <property type="component" value="Unassembled WGS sequence"/>
</dbReference>